<sequence>MPASVVPVAPPMLPPPPPPPPATVSRPAVNPGQDALLASIQVGVTLERVSDENKKDASAARKDEARIEDMPRETPVYEETPHSHDVEALEHAQAVEERERRQDEERVTRSKTRFIAPRPKPNLPVNFQDELAAKLGKIKLNKPSIDGASGDAPSEPLNVVKPRPSNETWRTVYSDHEPYSEPDQAFRERLGSALSARGTTRPPTAATTPVAAPAREVTPNPDAILNLSANIAEPGWSFDNVPRDDCRKNSDNVR</sequence>
<dbReference type="EMBL" id="JAPEUV010000092">
    <property type="protein sequence ID" value="KAJ4333578.1"/>
    <property type="molecule type" value="Genomic_DNA"/>
</dbReference>
<name>A0A9W8WVV2_9PLEO</name>
<keyword evidence="3" id="KW-1185">Reference proteome</keyword>
<reference evidence="2" key="1">
    <citation type="submission" date="2022-10" db="EMBL/GenBank/DDBJ databases">
        <title>Tapping the CABI collections for fungal endophytes: first genome assemblies for Collariella, Neodidymelliopsis, Ascochyta clinopodiicola, Didymella pomorum, Didymosphaeria variabile, Neocosmospora piperis and Neocucurbitaria cava.</title>
        <authorList>
            <person name="Hill R."/>
        </authorList>
    </citation>
    <scope>NUCLEOTIDE SEQUENCE</scope>
    <source>
        <strain evidence="2">IMI 360193</strain>
    </source>
</reference>
<comment type="caution">
    <text evidence="2">The sequence shown here is derived from an EMBL/GenBank/DDBJ whole genome shotgun (WGS) entry which is preliminary data.</text>
</comment>
<feature type="compositionally biased region" description="Pro residues" evidence="1">
    <location>
        <begin position="8"/>
        <end position="22"/>
    </location>
</feature>
<protein>
    <submittedName>
        <fullName evidence="2">Uncharacterized protein</fullName>
    </submittedName>
</protein>
<dbReference type="OrthoDB" id="3792561at2759"/>
<organism evidence="2 3">
    <name type="scientific">Didymella glomerata</name>
    <dbReference type="NCBI Taxonomy" id="749621"/>
    <lineage>
        <taxon>Eukaryota</taxon>
        <taxon>Fungi</taxon>
        <taxon>Dikarya</taxon>
        <taxon>Ascomycota</taxon>
        <taxon>Pezizomycotina</taxon>
        <taxon>Dothideomycetes</taxon>
        <taxon>Pleosporomycetidae</taxon>
        <taxon>Pleosporales</taxon>
        <taxon>Pleosporineae</taxon>
        <taxon>Didymellaceae</taxon>
        <taxon>Didymella</taxon>
    </lineage>
</organism>
<feature type="compositionally biased region" description="Basic and acidic residues" evidence="1">
    <location>
        <begin position="49"/>
        <end position="72"/>
    </location>
</feature>
<evidence type="ECO:0000313" key="3">
    <source>
        <dbReference type="Proteomes" id="UP001140562"/>
    </source>
</evidence>
<feature type="region of interest" description="Disordered" evidence="1">
    <location>
        <begin position="144"/>
        <end position="163"/>
    </location>
</feature>
<dbReference type="AlphaFoldDB" id="A0A9W8WVV2"/>
<evidence type="ECO:0000256" key="1">
    <source>
        <dbReference type="SAM" id="MobiDB-lite"/>
    </source>
</evidence>
<proteinExistence type="predicted"/>
<feature type="compositionally biased region" description="Basic and acidic residues" evidence="1">
    <location>
        <begin position="79"/>
        <end position="108"/>
    </location>
</feature>
<accession>A0A9W8WVV2</accession>
<evidence type="ECO:0000313" key="2">
    <source>
        <dbReference type="EMBL" id="KAJ4333578.1"/>
    </source>
</evidence>
<feature type="region of interest" description="Disordered" evidence="1">
    <location>
        <begin position="1"/>
        <end position="31"/>
    </location>
</feature>
<dbReference type="Proteomes" id="UP001140562">
    <property type="component" value="Unassembled WGS sequence"/>
</dbReference>
<gene>
    <name evidence="2" type="ORF">N0V87_007515</name>
</gene>
<feature type="region of interest" description="Disordered" evidence="1">
    <location>
        <begin position="49"/>
        <end position="126"/>
    </location>
</feature>